<evidence type="ECO:0000313" key="4">
    <source>
        <dbReference type="Proteomes" id="UP001228581"/>
    </source>
</evidence>
<feature type="domain" description="Beta-lactamase-related" evidence="2">
    <location>
        <begin position="52"/>
        <end position="375"/>
    </location>
</feature>
<sequence length="648" mass="72568">MKSILVKSIPVKSRFSFWLSILLLYLLPAHLLVAQSDPRMISDPQTISELTAQIQNVMQQENMPGLMLSIVSKDSILFSGGLGAADLKTGQKVDGNTLFHMYSVTKMFTALAILKLISSGALHLDDKLKDIAPEVAFDNPWEETHPLRLVHLLEHSSGFDDTHLNMIHNTSGRDLKGLQAVSFYRTCLVSRWKPGLVSSYANPNYTVLGYLIEKYSRMRWDDYIQKMLLKPLGMDHSDFELRIKDESGYARGYRFEDGHYIEFPFFVPTGNGAASALHSCADDMSRYLRFFLDDWNVNGTRWLDSTYLSAMETIHSTAGAREGLQIGYALGNSTYYNHPKADFRGHGGGGDGFESLINYDRRHRIGYAIANNGGQGMWRISVLIENFLTRDLPDFASAALEGQSAIPVSAKPALADYQGYYKPVNVRSEQWNFLQRVIGVVKLSEWEGRLVIKPLLGPADTVAWVRDRLWKRAGEHHASVAIGLDEDGKPFVQSGMHQYYRKTTYLPVLAQQLFLGLSVVALLFSLLWAVVWSVMVLTGKVSKRQVLVGILPGLAIVSAVVAFRLTTLTDYTNRIAFNSVNLTSLTIFVTSLGFGLFSVAGLGMLARQWSQLKSAWIKGILTFNAIFVTYLALLLWMHGWIGLRVWAL</sequence>
<dbReference type="EMBL" id="JASJOT010000008">
    <property type="protein sequence ID" value="MDJ1494020.1"/>
    <property type="molecule type" value="Genomic_DNA"/>
</dbReference>
<dbReference type="InterPro" id="IPR012338">
    <property type="entry name" value="Beta-lactam/transpept-like"/>
</dbReference>
<dbReference type="GO" id="GO:0016787">
    <property type="term" value="F:hydrolase activity"/>
    <property type="evidence" value="ECO:0007669"/>
    <property type="project" value="UniProtKB-KW"/>
</dbReference>
<dbReference type="Gene3D" id="3.40.710.10">
    <property type="entry name" value="DD-peptidase/beta-lactamase superfamily"/>
    <property type="match status" value="1"/>
</dbReference>
<evidence type="ECO:0000313" key="3">
    <source>
        <dbReference type="EMBL" id="MDJ1494020.1"/>
    </source>
</evidence>
<keyword evidence="1" id="KW-0812">Transmembrane</keyword>
<evidence type="ECO:0000259" key="2">
    <source>
        <dbReference type="Pfam" id="PF00144"/>
    </source>
</evidence>
<accession>A0ABT7CJZ9</accession>
<dbReference type="Pfam" id="PF00144">
    <property type="entry name" value="Beta-lactamase"/>
    <property type="match status" value="1"/>
</dbReference>
<dbReference type="EC" id="3.1.1.103" evidence="3"/>
<dbReference type="RefSeq" id="WP_313996832.1">
    <property type="nucleotide sequence ID" value="NZ_JASJOT010000008.1"/>
</dbReference>
<feature type="transmembrane region" description="Helical" evidence="1">
    <location>
        <begin position="513"/>
        <end position="534"/>
    </location>
</feature>
<feature type="transmembrane region" description="Helical" evidence="1">
    <location>
        <begin position="546"/>
        <end position="565"/>
    </location>
</feature>
<keyword evidence="1" id="KW-1133">Transmembrane helix</keyword>
<dbReference type="Proteomes" id="UP001228581">
    <property type="component" value="Unassembled WGS sequence"/>
</dbReference>
<comment type="caution">
    <text evidence="3">The sequence shown here is derived from an EMBL/GenBank/DDBJ whole genome shotgun (WGS) entry which is preliminary data.</text>
</comment>
<dbReference type="InterPro" id="IPR050491">
    <property type="entry name" value="AmpC-like"/>
</dbReference>
<dbReference type="PANTHER" id="PTHR46825:SF9">
    <property type="entry name" value="BETA-LACTAMASE-RELATED DOMAIN-CONTAINING PROTEIN"/>
    <property type="match status" value="1"/>
</dbReference>
<keyword evidence="4" id="KW-1185">Reference proteome</keyword>
<dbReference type="InterPro" id="IPR001466">
    <property type="entry name" value="Beta-lactam-related"/>
</dbReference>
<feature type="transmembrane region" description="Helical" evidence="1">
    <location>
        <begin position="585"/>
        <end position="607"/>
    </location>
</feature>
<organism evidence="3 4">
    <name type="scientific">Xanthocytophaga flava</name>
    <dbReference type="NCBI Taxonomy" id="3048013"/>
    <lineage>
        <taxon>Bacteria</taxon>
        <taxon>Pseudomonadati</taxon>
        <taxon>Bacteroidota</taxon>
        <taxon>Cytophagia</taxon>
        <taxon>Cytophagales</taxon>
        <taxon>Rhodocytophagaceae</taxon>
        <taxon>Xanthocytophaga</taxon>
    </lineage>
</organism>
<reference evidence="3 4" key="1">
    <citation type="submission" date="2023-05" db="EMBL/GenBank/DDBJ databases">
        <authorList>
            <person name="Zhang X."/>
        </authorList>
    </citation>
    <scope>NUCLEOTIDE SEQUENCE [LARGE SCALE GENOMIC DNA]</scope>
    <source>
        <strain evidence="3 4">DM2B3-1</strain>
    </source>
</reference>
<protein>
    <submittedName>
        <fullName evidence="3">Serine hydrolase domain-containing protein</fullName>
        <ecNumber evidence="3">3.1.1.103</ecNumber>
    </submittedName>
</protein>
<feature type="transmembrane region" description="Helical" evidence="1">
    <location>
        <begin position="619"/>
        <end position="641"/>
    </location>
</feature>
<proteinExistence type="predicted"/>
<name>A0ABT7CJZ9_9BACT</name>
<dbReference type="SUPFAM" id="SSF56601">
    <property type="entry name" value="beta-lactamase/transpeptidase-like"/>
    <property type="match status" value="1"/>
</dbReference>
<gene>
    <name evidence="3" type="ORF">QNI19_13845</name>
</gene>
<evidence type="ECO:0000256" key="1">
    <source>
        <dbReference type="SAM" id="Phobius"/>
    </source>
</evidence>
<keyword evidence="3" id="KW-0378">Hydrolase</keyword>
<dbReference type="PANTHER" id="PTHR46825">
    <property type="entry name" value="D-ALANYL-D-ALANINE-CARBOXYPEPTIDASE/ENDOPEPTIDASE AMPH"/>
    <property type="match status" value="1"/>
</dbReference>
<keyword evidence="1" id="KW-0472">Membrane</keyword>